<organism evidence="1">
    <name type="scientific">Arundo donax</name>
    <name type="common">Giant reed</name>
    <name type="synonym">Donax arundinaceus</name>
    <dbReference type="NCBI Taxonomy" id="35708"/>
    <lineage>
        <taxon>Eukaryota</taxon>
        <taxon>Viridiplantae</taxon>
        <taxon>Streptophyta</taxon>
        <taxon>Embryophyta</taxon>
        <taxon>Tracheophyta</taxon>
        <taxon>Spermatophyta</taxon>
        <taxon>Magnoliopsida</taxon>
        <taxon>Liliopsida</taxon>
        <taxon>Poales</taxon>
        <taxon>Poaceae</taxon>
        <taxon>PACMAD clade</taxon>
        <taxon>Arundinoideae</taxon>
        <taxon>Arundineae</taxon>
        <taxon>Arundo</taxon>
    </lineage>
</organism>
<protein>
    <submittedName>
        <fullName evidence="1">Uncharacterized protein</fullName>
    </submittedName>
</protein>
<accession>A0A0A9GAI8</accession>
<dbReference type="EMBL" id="GBRH01178340">
    <property type="protein sequence ID" value="JAE19556.1"/>
    <property type="molecule type" value="Transcribed_RNA"/>
</dbReference>
<evidence type="ECO:0000313" key="1">
    <source>
        <dbReference type="EMBL" id="JAE19556.1"/>
    </source>
</evidence>
<proteinExistence type="predicted"/>
<sequence>MLSITATAEACITVI</sequence>
<reference evidence="1" key="2">
    <citation type="journal article" date="2015" name="Data Brief">
        <title>Shoot transcriptome of the giant reed, Arundo donax.</title>
        <authorList>
            <person name="Barrero R.A."/>
            <person name="Guerrero F.D."/>
            <person name="Moolhuijzen P."/>
            <person name="Goolsby J.A."/>
            <person name="Tidwell J."/>
            <person name="Bellgard S.E."/>
            <person name="Bellgard M.I."/>
        </authorList>
    </citation>
    <scope>NUCLEOTIDE SEQUENCE</scope>
    <source>
        <tissue evidence="1">Shoot tissue taken approximately 20 cm above the soil surface</tissue>
    </source>
</reference>
<reference evidence="1" key="1">
    <citation type="submission" date="2014-09" db="EMBL/GenBank/DDBJ databases">
        <authorList>
            <person name="Magalhaes I.L.F."/>
            <person name="Oliveira U."/>
            <person name="Santos F.R."/>
            <person name="Vidigal T.H.D.A."/>
            <person name="Brescovit A.D."/>
            <person name="Santos A.J."/>
        </authorList>
    </citation>
    <scope>NUCLEOTIDE SEQUENCE</scope>
    <source>
        <tissue evidence="1">Shoot tissue taken approximately 20 cm above the soil surface</tissue>
    </source>
</reference>
<name>A0A0A9GAI8_ARUDO</name>